<evidence type="ECO:0000313" key="2">
    <source>
        <dbReference type="EMBL" id="SHO50935.1"/>
    </source>
</evidence>
<name>A0A1M7YE79_9BACT</name>
<dbReference type="Proteomes" id="UP000184603">
    <property type="component" value="Unassembled WGS sequence"/>
</dbReference>
<accession>A0A1M7YE79</accession>
<evidence type="ECO:0000259" key="1">
    <source>
        <dbReference type="Pfam" id="PF01243"/>
    </source>
</evidence>
<dbReference type="AlphaFoldDB" id="A0A1M7YE79"/>
<dbReference type="SUPFAM" id="SSF50475">
    <property type="entry name" value="FMN-binding split barrel"/>
    <property type="match status" value="1"/>
</dbReference>
<dbReference type="EMBL" id="FRFE01000021">
    <property type="protein sequence ID" value="SHO50935.1"/>
    <property type="molecule type" value="Genomic_DNA"/>
</dbReference>
<dbReference type="RefSeq" id="WP_073615164.1">
    <property type="nucleotide sequence ID" value="NZ_FRFE01000021.1"/>
</dbReference>
<dbReference type="InterPro" id="IPR011576">
    <property type="entry name" value="Pyridox_Oxase_N"/>
</dbReference>
<keyword evidence="3" id="KW-1185">Reference proteome</keyword>
<organism evidence="2 3">
    <name type="scientific">Desulfopila aestuarii DSM 18488</name>
    <dbReference type="NCBI Taxonomy" id="1121416"/>
    <lineage>
        <taxon>Bacteria</taxon>
        <taxon>Pseudomonadati</taxon>
        <taxon>Thermodesulfobacteriota</taxon>
        <taxon>Desulfobulbia</taxon>
        <taxon>Desulfobulbales</taxon>
        <taxon>Desulfocapsaceae</taxon>
        <taxon>Desulfopila</taxon>
    </lineage>
</organism>
<dbReference type="STRING" id="1121416.SAMN02745220_03714"/>
<reference evidence="2 3" key="1">
    <citation type="submission" date="2016-12" db="EMBL/GenBank/DDBJ databases">
        <authorList>
            <person name="Song W.-J."/>
            <person name="Kurnit D.M."/>
        </authorList>
    </citation>
    <scope>NUCLEOTIDE SEQUENCE [LARGE SCALE GENOMIC DNA]</scope>
    <source>
        <strain evidence="2 3">DSM 18488</strain>
    </source>
</reference>
<proteinExistence type="predicted"/>
<dbReference type="PANTHER" id="PTHR34818">
    <property type="entry name" value="PROTEIN BLI-3"/>
    <property type="match status" value="1"/>
</dbReference>
<dbReference type="Gene3D" id="2.30.110.10">
    <property type="entry name" value="Electron Transport, Fmn-binding Protein, Chain A"/>
    <property type="match status" value="1"/>
</dbReference>
<dbReference type="OrthoDB" id="5431160at2"/>
<dbReference type="InterPro" id="IPR012349">
    <property type="entry name" value="Split_barrel_FMN-bd"/>
</dbReference>
<protein>
    <submittedName>
        <fullName evidence="2">General stress protein 26</fullName>
    </submittedName>
</protein>
<feature type="domain" description="Pyridoxamine 5'-phosphate oxidase N-terminal" evidence="1">
    <location>
        <begin position="4"/>
        <end position="127"/>
    </location>
</feature>
<gene>
    <name evidence="2" type="ORF">SAMN02745220_03714</name>
</gene>
<dbReference type="PANTHER" id="PTHR34818:SF1">
    <property type="entry name" value="PROTEIN BLI-3"/>
    <property type="match status" value="1"/>
</dbReference>
<dbReference type="InterPro" id="IPR052917">
    <property type="entry name" value="Stress-Dev_Protein"/>
</dbReference>
<evidence type="ECO:0000313" key="3">
    <source>
        <dbReference type="Proteomes" id="UP000184603"/>
    </source>
</evidence>
<sequence length="140" mass="16044">MSDLKERILSILHKPQLAALATVTEMGNPWVRYVVTVGDGDLIIRCATFAESRKVKHIEGRSDVHLTCGVNSFMEMQPYLQIQGVATVTADKDERHSFWNDMLSPIFEGPDDPRYRVIVIKPYRIEYCTPGSYEPEVWTR</sequence>
<dbReference type="Pfam" id="PF01243">
    <property type="entry name" value="PNPOx_N"/>
    <property type="match status" value="1"/>
</dbReference>